<name>A0A811Q3K0_9POAL</name>
<dbReference type="AlphaFoldDB" id="A0A811Q3K0"/>
<accession>A0A811Q3K0</accession>
<feature type="chain" id="PRO_5032772212" description="Knottin scorpion toxin-like domain-containing protein" evidence="1">
    <location>
        <begin position="26"/>
        <end position="108"/>
    </location>
</feature>
<dbReference type="OrthoDB" id="679635at2759"/>
<protein>
    <recommendedName>
        <fullName evidence="4">Knottin scorpion toxin-like domain-containing protein</fullName>
    </recommendedName>
</protein>
<organism evidence="2 3">
    <name type="scientific">Miscanthus lutarioriparius</name>
    <dbReference type="NCBI Taxonomy" id="422564"/>
    <lineage>
        <taxon>Eukaryota</taxon>
        <taxon>Viridiplantae</taxon>
        <taxon>Streptophyta</taxon>
        <taxon>Embryophyta</taxon>
        <taxon>Tracheophyta</taxon>
        <taxon>Spermatophyta</taxon>
        <taxon>Magnoliopsida</taxon>
        <taxon>Liliopsida</taxon>
        <taxon>Poales</taxon>
        <taxon>Poaceae</taxon>
        <taxon>PACMAD clade</taxon>
        <taxon>Panicoideae</taxon>
        <taxon>Andropogonodae</taxon>
        <taxon>Andropogoneae</taxon>
        <taxon>Saccharinae</taxon>
        <taxon>Miscanthus</taxon>
    </lineage>
</organism>
<feature type="signal peptide" evidence="1">
    <location>
        <begin position="1"/>
        <end position="25"/>
    </location>
</feature>
<keyword evidence="1" id="KW-0732">Signal</keyword>
<comment type="caution">
    <text evidence="2">The sequence shown here is derived from an EMBL/GenBank/DDBJ whole genome shotgun (WGS) entry which is preliminary data.</text>
</comment>
<dbReference type="EMBL" id="CAJGYO010000009">
    <property type="protein sequence ID" value="CAD6253549.1"/>
    <property type="molecule type" value="Genomic_DNA"/>
</dbReference>
<evidence type="ECO:0000313" key="3">
    <source>
        <dbReference type="Proteomes" id="UP000604825"/>
    </source>
</evidence>
<keyword evidence="3" id="KW-1185">Reference proteome</keyword>
<reference evidence="2" key="1">
    <citation type="submission" date="2020-10" db="EMBL/GenBank/DDBJ databases">
        <authorList>
            <person name="Han B."/>
            <person name="Lu T."/>
            <person name="Zhao Q."/>
            <person name="Huang X."/>
            <person name="Zhao Y."/>
        </authorList>
    </citation>
    <scope>NUCLEOTIDE SEQUENCE</scope>
</reference>
<gene>
    <name evidence="2" type="ORF">NCGR_LOCUS37174</name>
</gene>
<evidence type="ECO:0000313" key="2">
    <source>
        <dbReference type="EMBL" id="CAD6253549.1"/>
    </source>
</evidence>
<evidence type="ECO:0008006" key="4">
    <source>
        <dbReference type="Google" id="ProtNLM"/>
    </source>
</evidence>
<proteinExistence type="predicted"/>
<sequence length="108" mass="11029">MASFYKKLAAVVVGLTLAMLIASNGEETSSFGGSALCDSSTGVTCTSDAGCVTICKKKAGQNYVYGYCSGGGRSCMCAERCGAQSTLPPLEKKPAPAAPAWRGMGMLK</sequence>
<dbReference type="Proteomes" id="UP000604825">
    <property type="component" value="Unassembled WGS sequence"/>
</dbReference>
<evidence type="ECO:0000256" key="1">
    <source>
        <dbReference type="SAM" id="SignalP"/>
    </source>
</evidence>